<evidence type="ECO:0000256" key="3">
    <source>
        <dbReference type="RuleBase" id="RU000363"/>
    </source>
</evidence>
<dbReference type="Pfam" id="PF00106">
    <property type="entry name" value="adh_short"/>
    <property type="match status" value="1"/>
</dbReference>
<dbReference type="PRINTS" id="PR00080">
    <property type="entry name" value="SDRFAMILY"/>
</dbReference>
<dbReference type="RefSeq" id="WP_353396613.1">
    <property type="nucleotide sequence ID" value="NZ_BAABWU010000001.1"/>
</dbReference>
<comment type="similarity">
    <text evidence="1 3">Belongs to the short-chain dehydrogenases/reductases (SDR) family.</text>
</comment>
<protein>
    <submittedName>
        <fullName evidence="4">SDR family oxidoreductase</fullName>
    </submittedName>
</protein>
<dbReference type="InterPro" id="IPR002347">
    <property type="entry name" value="SDR_fam"/>
</dbReference>
<gene>
    <name evidence="4" type="ORF">NBRC116598_03750</name>
</gene>
<dbReference type="CDD" id="cd05233">
    <property type="entry name" value="SDR_c"/>
    <property type="match status" value="1"/>
</dbReference>
<dbReference type="InterPro" id="IPR020904">
    <property type="entry name" value="Sc_DH/Rdtase_CS"/>
</dbReference>
<organism evidence="4 5">
    <name type="scientific">Pseudophaeobacter arcticus</name>
    <dbReference type="NCBI Taxonomy" id="385492"/>
    <lineage>
        <taxon>Bacteria</taxon>
        <taxon>Pseudomonadati</taxon>
        <taxon>Pseudomonadota</taxon>
        <taxon>Alphaproteobacteria</taxon>
        <taxon>Rhodobacterales</taxon>
        <taxon>Paracoccaceae</taxon>
        <taxon>Pseudophaeobacter</taxon>
    </lineage>
</organism>
<keyword evidence="2" id="KW-0560">Oxidoreductase</keyword>
<reference evidence="4 5" key="1">
    <citation type="submission" date="2024-04" db="EMBL/GenBank/DDBJ databases">
        <title>Draft genome sequence of Pseudophaeobacter arcticus NBRC 116598.</title>
        <authorList>
            <person name="Miyakawa T."/>
            <person name="Kusuya Y."/>
            <person name="Miura T."/>
        </authorList>
    </citation>
    <scope>NUCLEOTIDE SEQUENCE [LARGE SCALE GENOMIC DNA]</scope>
    <source>
        <strain evidence="4 5">SU-CL00105</strain>
    </source>
</reference>
<evidence type="ECO:0000313" key="5">
    <source>
        <dbReference type="Proteomes" id="UP001441944"/>
    </source>
</evidence>
<dbReference type="SUPFAM" id="SSF51735">
    <property type="entry name" value="NAD(P)-binding Rossmann-fold domains"/>
    <property type="match status" value="1"/>
</dbReference>
<dbReference type="PANTHER" id="PTHR42760">
    <property type="entry name" value="SHORT-CHAIN DEHYDROGENASES/REDUCTASES FAMILY MEMBER"/>
    <property type="match status" value="1"/>
</dbReference>
<dbReference type="EMBL" id="BAABWU010000001">
    <property type="protein sequence ID" value="GAA6194931.1"/>
    <property type="molecule type" value="Genomic_DNA"/>
</dbReference>
<dbReference type="PROSITE" id="PS00061">
    <property type="entry name" value="ADH_SHORT"/>
    <property type="match status" value="1"/>
</dbReference>
<accession>A0ABQ0AGC9</accession>
<dbReference type="Gene3D" id="3.40.50.720">
    <property type="entry name" value="NAD(P)-binding Rossmann-like Domain"/>
    <property type="match status" value="1"/>
</dbReference>
<name>A0ABQ0AGC9_9RHOB</name>
<comment type="caution">
    <text evidence="4">The sequence shown here is derived from an EMBL/GenBank/DDBJ whole genome shotgun (WGS) entry which is preliminary data.</text>
</comment>
<evidence type="ECO:0000256" key="2">
    <source>
        <dbReference type="ARBA" id="ARBA00023002"/>
    </source>
</evidence>
<sequence length="249" mass="25950">MDIKGKTVVITGASRGIGADAARVFAQAGSNLALLARSTDSLAALAEELGGNTLAFACDVSEPAAVAAALQKVHADFGSIDVLINNAGIIDPIARIEDADPAAWGQLMDINIKGVFNGIHAALPLMKSGNGGTIINIGSGAAYSALEGWSAYCTSKAGVLMLTKALHLEEASNGIRVLSLSPGTVATEMQRKIKASGINAVSQLDWNDHVPAEWPAKTLLWMCSSDADEFLGDEVSLRLDLIRRRVGLL</sequence>
<dbReference type="InterPro" id="IPR036291">
    <property type="entry name" value="NAD(P)-bd_dom_sf"/>
</dbReference>
<evidence type="ECO:0000256" key="1">
    <source>
        <dbReference type="ARBA" id="ARBA00006484"/>
    </source>
</evidence>
<evidence type="ECO:0000313" key="4">
    <source>
        <dbReference type="EMBL" id="GAA6194931.1"/>
    </source>
</evidence>
<dbReference type="PANTHER" id="PTHR42760:SF37">
    <property type="entry name" value="CLAVALDEHYDE DEHYDROGENASE"/>
    <property type="match status" value="1"/>
</dbReference>
<dbReference type="Proteomes" id="UP001441944">
    <property type="component" value="Unassembled WGS sequence"/>
</dbReference>
<keyword evidence="5" id="KW-1185">Reference proteome</keyword>
<proteinExistence type="inferred from homology"/>
<dbReference type="PRINTS" id="PR00081">
    <property type="entry name" value="GDHRDH"/>
</dbReference>